<dbReference type="AlphaFoldDB" id="A0A1N7KYQ4"/>
<sequence>MIAGRWWLVGASEGLGRALAQALSAEGAELVLSARNAERLRDLAATLPGPATVVPCDVRDQASVEAAAQAAGAVDGVIWMAGTYWPMRAQDWDTARIESMIDVNLTGAARVLGQVLPRMVARGAGRVVIVGSLAGIRGLPGAVGYGASKAGLMSLAETLSADLRGTGVRVQLVNPGFVKTRLTAQNDFPMPFLMEPEDAARRICRHIEKGGFMADFPALFAAFFRLGRVLPQALWLRLVGGGSG</sequence>
<dbReference type="GO" id="GO:0016491">
    <property type="term" value="F:oxidoreductase activity"/>
    <property type="evidence" value="ECO:0007669"/>
    <property type="project" value="UniProtKB-KW"/>
</dbReference>
<dbReference type="PANTHER" id="PTHR44196">
    <property type="entry name" value="DEHYDROGENASE/REDUCTASE SDR FAMILY MEMBER 7B"/>
    <property type="match status" value="1"/>
</dbReference>
<dbReference type="STRING" id="407234.SAMN05421795_102327"/>
<dbReference type="InterPro" id="IPR020904">
    <property type="entry name" value="Sc_DH/Rdtase_CS"/>
</dbReference>
<keyword evidence="2" id="KW-0560">Oxidoreductase</keyword>
<dbReference type="Pfam" id="PF00106">
    <property type="entry name" value="adh_short"/>
    <property type="match status" value="1"/>
</dbReference>
<gene>
    <name evidence="3" type="ORF">SAMN05421795_102327</name>
</gene>
<dbReference type="Gene3D" id="3.40.50.720">
    <property type="entry name" value="NAD(P)-binding Rossmann-like Domain"/>
    <property type="match status" value="1"/>
</dbReference>
<proteinExistence type="inferred from homology"/>
<reference evidence="4" key="1">
    <citation type="submission" date="2017-01" db="EMBL/GenBank/DDBJ databases">
        <authorList>
            <person name="Varghese N."/>
            <person name="Submissions S."/>
        </authorList>
    </citation>
    <scope>NUCLEOTIDE SEQUENCE [LARGE SCALE GENOMIC DNA]</scope>
    <source>
        <strain evidence="4">DSM 18714</strain>
    </source>
</reference>
<evidence type="ECO:0000256" key="2">
    <source>
        <dbReference type="ARBA" id="ARBA00023002"/>
    </source>
</evidence>
<dbReference type="PANTHER" id="PTHR44196:SF1">
    <property type="entry name" value="DEHYDROGENASE_REDUCTASE SDR FAMILY MEMBER 7B"/>
    <property type="match status" value="1"/>
</dbReference>
<dbReference type="PRINTS" id="PR00081">
    <property type="entry name" value="GDHRDH"/>
</dbReference>
<dbReference type="InterPro" id="IPR002347">
    <property type="entry name" value="SDR_fam"/>
</dbReference>
<comment type="similarity">
    <text evidence="1">Belongs to the short-chain dehydrogenases/reductases (SDR) family.</text>
</comment>
<dbReference type="Proteomes" id="UP000186098">
    <property type="component" value="Unassembled WGS sequence"/>
</dbReference>
<keyword evidence="4" id="KW-1185">Reference proteome</keyword>
<evidence type="ECO:0000313" key="3">
    <source>
        <dbReference type="EMBL" id="SIS66772.1"/>
    </source>
</evidence>
<dbReference type="GO" id="GO:0016020">
    <property type="term" value="C:membrane"/>
    <property type="evidence" value="ECO:0007669"/>
    <property type="project" value="TreeGrafter"/>
</dbReference>
<protein>
    <submittedName>
        <fullName evidence="3">Short-chain dehydrogenase</fullName>
    </submittedName>
</protein>
<dbReference type="EMBL" id="FTOM01000002">
    <property type="protein sequence ID" value="SIS66772.1"/>
    <property type="molecule type" value="Genomic_DNA"/>
</dbReference>
<dbReference type="PROSITE" id="PS00061">
    <property type="entry name" value="ADH_SHORT"/>
    <property type="match status" value="1"/>
</dbReference>
<accession>A0A1N7KYQ4</accession>
<evidence type="ECO:0000313" key="4">
    <source>
        <dbReference type="Proteomes" id="UP000186098"/>
    </source>
</evidence>
<organism evidence="3 4">
    <name type="scientific">Phaeovulum vinaykumarii</name>
    <dbReference type="NCBI Taxonomy" id="407234"/>
    <lineage>
        <taxon>Bacteria</taxon>
        <taxon>Pseudomonadati</taxon>
        <taxon>Pseudomonadota</taxon>
        <taxon>Alphaproteobacteria</taxon>
        <taxon>Rhodobacterales</taxon>
        <taxon>Paracoccaceae</taxon>
        <taxon>Phaeovulum</taxon>
    </lineage>
</organism>
<name>A0A1N7KYQ4_9RHOB</name>
<evidence type="ECO:0000256" key="1">
    <source>
        <dbReference type="ARBA" id="ARBA00006484"/>
    </source>
</evidence>
<dbReference type="OrthoDB" id="335726at2"/>
<dbReference type="RefSeq" id="WP_076364037.1">
    <property type="nucleotide sequence ID" value="NZ_FTOM01000002.1"/>
</dbReference>
<dbReference type="SUPFAM" id="SSF51735">
    <property type="entry name" value="NAD(P)-binding Rossmann-fold domains"/>
    <property type="match status" value="1"/>
</dbReference>
<dbReference type="InterPro" id="IPR036291">
    <property type="entry name" value="NAD(P)-bd_dom_sf"/>
</dbReference>